<feature type="compositionally biased region" description="Basic and acidic residues" evidence="2">
    <location>
        <begin position="166"/>
        <end position="177"/>
    </location>
</feature>
<reference evidence="3 4" key="1">
    <citation type="submission" date="2018-06" db="EMBL/GenBank/DDBJ databases">
        <authorList>
            <person name="Liu Z.-W."/>
        </authorList>
    </citation>
    <scope>NUCLEOTIDE SEQUENCE [LARGE SCALE GENOMIC DNA]</scope>
    <source>
        <strain evidence="3 4">2b14</strain>
    </source>
</reference>
<gene>
    <name evidence="3" type="ORF">DP923_02800</name>
</gene>
<dbReference type="Gene3D" id="1.10.287.110">
    <property type="entry name" value="DnaJ domain"/>
    <property type="match status" value="1"/>
</dbReference>
<comment type="caution">
    <text evidence="3">The sequence shown here is derived from an EMBL/GenBank/DDBJ whole genome shotgun (WGS) entry which is preliminary data.</text>
</comment>
<dbReference type="InterPro" id="IPR036869">
    <property type="entry name" value="J_dom_sf"/>
</dbReference>
<keyword evidence="4" id="KW-1185">Reference proteome</keyword>
<proteinExistence type="predicted"/>
<dbReference type="OrthoDB" id="114754at2"/>
<dbReference type="Proteomes" id="UP000251692">
    <property type="component" value="Unassembled WGS sequence"/>
</dbReference>
<dbReference type="EMBL" id="QMDV01000001">
    <property type="protein sequence ID" value="RAU84004.1"/>
    <property type="molecule type" value="Genomic_DNA"/>
</dbReference>
<dbReference type="RefSeq" id="WP_112304135.1">
    <property type="nucleotide sequence ID" value="NZ_QMDV01000001.1"/>
</dbReference>
<feature type="coiled-coil region" evidence="1">
    <location>
        <begin position="276"/>
        <end position="333"/>
    </location>
</feature>
<reference evidence="3 4" key="2">
    <citation type="submission" date="2018-07" db="EMBL/GenBank/DDBJ databases">
        <title>Pontibacter sp. 2b14 genomic sequence and assembly.</title>
        <authorList>
            <person name="Du Z.-J."/>
        </authorList>
    </citation>
    <scope>NUCLEOTIDE SEQUENCE [LARGE SCALE GENOMIC DNA]</scope>
    <source>
        <strain evidence="3 4">2b14</strain>
    </source>
</reference>
<organism evidence="3 4">
    <name type="scientific">Pontibacter arcticus</name>
    <dbReference type="NCBI Taxonomy" id="2080288"/>
    <lineage>
        <taxon>Bacteria</taxon>
        <taxon>Pseudomonadati</taxon>
        <taxon>Bacteroidota</taxon>
        <taxon>Cytophagia</taxon>
        <taxon>Cytophagales</taxon>
        <taxon>Hymenobacteraceae</taxon>
        <taxon>Pontibacter</taxon>
    </lineage>
</organism>
<evidence type="ECO:0000256" key="1">
    <source>
        <dbReference type="SAM" id="Coils"/>
    </source>
</evidence>
<evidence type="ECO:0000256" key="2">
    <source>
        <dbReference type="SAM" id="MobiDB-lite"/>
    </source>
</evidence>
<evidence type="ECO:0000313" key="3">
    <source>
        <dbReference type="EMBL" id="RAU84004.1"/>
    </source>
</evidence>
<keyword evidence="1" id="KW-0175">Coiled coil</keyword>
<evidence type="ECO:0000313" key="4">
    <source>
        <dbReference type="Proteomes" id="UP000251692"/>
    </source>
</evidence>
<sequence>MPKATAPARIFLPQISAPDQQELTNLQTAFNRKIQQIDALKQDLIAREVSIALARHRIQNELQPLTDQLIAKRLELLYLLDAAYEQPVFGKREKVKLASLIESLAASLIRNYGKTELLPLHDKYARHPYAESITEQEQPQGKPEPAAPEIDWENLSPEEMQAHLDNETAQRDQEKRNRQANRKTKAQQVKEKQVKEALSNISKASRRVYTDLAKQLHPDTEQNPEARAWKEEAMKQVTNAYHNDDFFELLRLQMEFMQRQNNPLAKLPEEQLGFYLNILDEQIKELQEKLHEFKYGTDPDHFDLYSGTPKQMDQRFKQTKESLLQTLAQLKQELKELHDPQQVKVLLKNMR</sequence>
<dbReference type="SUPFAM" id="SSF46565">
    <property type="entry name" value="Chaperone J-domain"/>
    <property type="match status" value="1"/>
</dbReference>
<feature type="region of interest" description="Disordered" evidence="2">
    <location>
        <begin position="166"/>
        <end position="197"/>
    </location>
</feature>
<accession>A0A364RIA8</accession>
<protein>
    <submittedName>
        <fullName evidence="3">J domain-containing protein</fullName>
    </submittedName>
</protein>
<dbReference type="AlphaFoldDB" id="A0A364RIA8"/>
<name>A0A364RIA8_9BACT</name>